<keyword evidence="1" id="KW-1133">Transmembrane helix</keyword>
<feature type="transmembrane region" description="Helical" evidence="1">
    <location>
        <begin position="15"/>
        <end position="33"/>
    </location>
</feature>
<evidence type="ECO:0000256" key="1">
    <source>
        <dbReference type="SAM" id="Phobius"/>
    </source>
</evidence>
<keyword evidence="1" id="KW-0812">Transmembrane</keyword>
<keyword evidence="3" id="KW-1185">Reference proteome</keyword>
<proteinExistence type="predicted"/>
<dbReference type="EMBL" id="OBMT01000002">
    <property type="protein sequence ID" value="SOB99553.1"/>
    <property type="molecule type" value="Genomic_DNA"/>
</dbReference>
<gene>
    <name evidence="2" type="ORF">SAMN05877831_102194</name>
</gene>
<evidence type="ECO:0000313" key="2">
    <source>
        <dbReference type="EMBL" id="SOB99553.1"/>
    </source>
</evidence>
<sequence length="58" mass="6195">MADTSTGTTTSNFKSFLIGALIVVVAGLGWYIYDRNLAKDEAEVTITLPDLDIGKSSN</sequence>
<reference evidence="3" key="1">
    <citation type="submission" date="2017-08" db="EMBL/GenBank/DDBJ databases">
        <authorList>
            <person name="Varghese N."/>
            <person name="Submissions S."/>
        </authorList>
    </citation>
    <scope>NUCLEOTIDE SEQUENCE [LARGE SCALE GENOMIC DNA]</scope>
    <source>
        <strain evidence="3">JA276</strain>
    </source>
</reference>
<dbReference type="AlphaFoldDB" id="A0A285RYB6"/>
<protein>
    <submittedName>
        <fullName evidence="2">Uncharacterized protein</fullName>
    </submittedName>
</protein>
<evidence type="ECO:0000313" key="3">
    <source>
        <dbReference type="Proteomes" id="UP000219111"/>
    </source>
</evidence>
<accession>A0A285RYB6</accession>
<organism evidence="2 3">
    <name type="scientific">Rhodobacter maris</name>
    <dbReference type="NCBI Taxonomy" id="446682"/>
    <lineage>
        <taxon>Bacteria</taxon>
        <taxon>Pseudomonadati</taxon>
        <taxon>Pseudomonadota</taxon>
        <taxon>Alphaproteobacteria</taxon>
        <taxon>Rhodobacterales</taxon>
        <taxon>Rhodobacter group</taxon>
        <taxon>Rhodobacter</taxon>
    </lineage>
</organism>
<name>A0A285RYB6_9RHOB</name>
<dbReference type="RefSeq" id="WP_176518547.1">
    <property type="nucleotide sequence ID" value="NZ_OBMT01000002.1"/>
</dbReference>
<dbReference type="Proteomes" id="UP000219111">
    <property type="component" value="Unassembled WGS sequence"/>
</dbReference>
<keyword evidence="1" id="KW-0472">Membrane</keyword>